<dbReference type="RefSeq" id="WP_167473570.1">
    <property type="nucleotide sequence ID" value="NZ_CP046172.1"/>
</dbReference>
<evidence type="ECO:0008006" key="4">
    <source>
        <dbReference type="Google" id="ProtNLM"/>
    </source>
</evidence>
<evidence type="ECO:0000313" key="2">
    <source>
        <dbReference type="EMBL" id="QIS10625.1"/>
    </source>
</evidence>
<keyword evidence="3" id="KW-1185">Reference proteome</keyword>
<evidence type="ECO:0000256" key="1">
    <source>
        <dbReference type="SAM" id="Coils"/>
    </source>
</evidence>
<reference evidence="2 3" key="1">
    <citation type="journal article" date="2019" name="ACS Chem. Biol.">
        <title>Identification and Mobilization of a Cryptic Antibiotic Biosynthesis Gene Locus from a Human-Pathogenic Nocardia Isolate.</title>
        <authorList>
            <person name="Herisse M."/>
            <person name="Ishida K."/>
            <person name="Porter J.L."/>
            <person name="Howden B."/>
            <person name="Hertweck C."/>
            <person name="Stinear T.P."/>
            <person name="Pidot S.J."/>
        </authorList>
    </citation>
    <scope>NUCLEOTIDE SEQUENCE [LARGE SCALE GENOMIC DNA]</scope>
    <source>
        <strain evidence="2 3">AUSMDU00012717</strain>
    </source>
</reference>
<accession>A0A6G9YBI0</accession>
<evidence type="ECO:0000313" key="3">
    <source>
        <dbReference type="Proteomes" id="UP000503540"/>
    </source>
</evidence>
<dbReference type="KEGG" id="nah:F5544_13685"/>
<gene>
    <name evidence="2" type="ORF">F5544_13685</name>
</gene>
<organism evidence="2 3">
    <name type="scientific">Nocardia arthritidis</name>
    <dbReference type="NCBI Taxonomy" id="228602"/>
    <lineage>
        <taxon>Bacteria</taxon>
        <taxon>Bacillati</taxon>
        <taxon>Actinomycetota</taxon>
        <taxon>Actinomycetes</taxon>
        <taxon>Mycobacteriales</taxon>
        <taxon>Nocardiaceae</taxon>
        <taxon>Nocardia</taxon>
    </lineage>
</organism>
<name>A0A6G9YBI0_9NOCA</name>
<protein>
    <recommendedName>
        <fullName evidence="4">Flagellar FliJ protein</fullName>
    </recommendedName>
</protein>
<feature type="coiled-coil region" evidence="1">
    <location>
        <begin position="87"/>
        <end position="141"/>
    </location>
</feature>
<keyword evidence="1" id="KW-0175">Coiled coil</keyword>
<dbReference type="Proteomes" id="UP000503540">
    <property type="component" value="Chromosome"/>
</dbReference>
<dbReference type="EMBL" id="CP046172">
    <property type="protein sequence ID" value="QIS10625.1"/>
    <property type="molecule type" value="Genomic_DNA"/>
</dbReference>
<dbReference type="AlphaFoldDB" id="A0A6G9YBI0"/>
<proteinExistence type="predicted"/>
<sequence>MTTAQRLDAAGPGAREWMWQAFTRIKALHERMDAATNPVEQQRLSDESALVAEPWESSHFATEWRELWQRDSESGEHAAVVRAQAQRDRLAIELDATINDRDRLKAERAQADTELEQLRQAAEERRVYDRLRAEVAHAENTQHVARMVMQQ</sequence>